<evidence type="ECO:0000259" key="2">
    <source>
        <dbReference type="PROSITE" id="PS50113"/>
    </source>
</evidence>
<feature type="domain" description="GGDEF" evidence="3">
    <location>
        <begin position="411"/>
        <end position="547"/>
    </location>
</feature>
<dbReference type="Proteomes" id="UP001172142">
    <property type="component" value="Unassembled WGS sequence"/>
</dbReference>
<dbReference type="SMART" id="SM00091">
    <property type="entry name" value="PAS"/>
    <property type="match status" value="3"/>
</dbReference>
<dbReference type="InterPro" id="IPR000014">
    <property type="entry name" value="PAS"/>
</dbReference>
<dbReference type="Pfam" id="PF00990">
    <property type="entry name" value="GGDEF"/>
    <property type="match status" value="1"/>
</dbReference>
<gene>
    <name evidence="4" type="ORF">QWY13_00480</name>
</gene>
<comment type="caution">
    <text evidence="4">The sequence shown here is derived from an EMBL/GenBank/DDBJ whole genome shotgun (WGS) entry which is preliminary data.</text>
</comment>
<proteinExistence type="predicted"/>
<dbReference type="PROSITE" id="PS50887">
    <property type="entry name" value="GGDEF"/>
    <property type="match status" value="1"/>
</dbReference>
<dbReference type="InterPro" id="IPR029787">
    <property type="entry name" value="Nucleotide_cyclase"/>
</dbReference>
<dbReference type="CDD" id="cd00130">
    <property type="entry name" value="PAS"/>
    <property type="match status" value="2"/>
</dbReference>
<dbReference type="InterPro" id="IPR000700">
    <property type="entry name" value="PAS-assoc_C"/>
</dbReference>
<dbReference type="NCBIfam" id="TIGR00229">
    <property type="entry name" value="sensory_box"/>
    <property type="match status" value="2"/>
</dbReference>
<dbReference type="Gene3D" id="3.30.70.270">
    <property type="match status" value="1"/>
</dbReference>
<dbReference type="CDD" id="cd01949">
    <property type="entry name" value="GGDEF"/>
    <property type="match status" value="1"/>
</dbReference>
<dbReference type="NCBIfam" id="TIGR00254">
    <property type="entry name" value="GGDEF"/>
    <property type="match status" value="1"/>
</dbReference>
<organism evidence="4 5">
    <name type="scientific">Planococcus shenhongbingii</name>
    <dbReference type="NCBI Taxonomy" id="3058398"/>
    <lineage>
        <taxon>Bacteria</taxon>
        <taxon>Bacillati</taxon>
        <taxon>Bacillota</taxon>
        <taxon>Bacilli</taxon>
        <taxon>Bacillales</taxon>
        <taxon>Caryophanaceae</taxon>
        <taxon>Planococcus</taxon>
    </lineage>
</organism>
<dbReference type="InterPro" id="IPR000160">
    <property type="entry name" value="GGDEF_dom"/>
</dbReference>
<keyword evidence="4" id="KW-0548">Nucleotidyltransferase</keyword>
<dbReference type="PANTHER" id="PTHR44757:SF2">
    <property type="entry name" value="BIOFILM ARCHITECTURE MAINTENANCE PROTEIN MBAA"/>
    <property type="match status" value="1"/>
</dbReference>
<dbReference type="InterPro" id="IPR043128">
    <property type="entry name" value="Rev_trsase/Diguanyl_cyclase"/>
</dbReference>
<feature type="domain" description="PAS" evidence="1">
    <location>
        <begin position="125"/>
        <end position="171"/>
    </location>
</feature>
<dbReference type="PROSITE" id="PS50113">
    <property type="entry name" value="PAC"/>
    <property type="match status" value="1"/>
</dbReference>
<keyword evidence="5" id="KW-1185">Reference proteome</keyword>
<name>A0ABT8N7V5_9BACL</name>
<evidence type="ECO:0000259" key="3">
    <source>
        <dbReference type="PROSITE" id="PS50887"/>
    </source>
</evidence>
<dbReference type="EMBL" id="JAUJWU010000001">
    <property type="protein sequence ID" value="MDN7243946.1"/>
    <property type="molecule type" value="Genomic_DNA"/>
</dbReference>
<dbReference type="SUPFAM" id="SSF55073">
    <property type="entry name" value="Nucleotide cyclase"/>
    <property type="match status" value="1"/>
</dbReference>
<protein>
    <submittedName>
        <fullName evidence="4">Diguanylate cyclase</fullName>
        <ecNumber evidence="4">2.7.7.65</ecNumber>
    </submittedName>
</protein>
<dbReference type="SUPFAM" id="SSF55785">
    <property type="entry name" value="PYP-like sensor domain (PAS domain)"/>
    <property type="match status" value="3"/>
</dbReference>
<dbReference type="InterPro" id="IPR035965">
    <property type="entry name" value="PAS-like_dom_sf"/>
</dbReference>
<dbReference type="InterPro" id="IPR052155">
    <property type="entry name" value="Biofilm_reg_signaling"/>
</dbReference>
<feature type="domain" description="PAS" evidence="1">
    <location>
        <begin position="248"/>
        <end position="298"/>
    </location>
</feature>
<evidence type="ECO:0000313" key="4">
    <source>
        <dbReference type="EMBL" id="MDN7243946.1"/>
    </source>
</evidence>
<dbReference type="Gene3D" id="3.30.450.20">
    <property type="entry name" value="PAS domain"/>
    <property type="match status" value="3"/>
</dbReference>
<dbReference type="Pfam" id="PF13426">
    <property type="entry name" value="PAS_9"/>
    <property type="match status" value="1"/>
</dbReference>
<dbReference type="PANTHER" id="PTHR44757">
    <property type="entry name" value="DIGUANYLATE CYCLASE DGCP"/>
    <property type="match status" value="1"/>
</dbReference>
<evidence type="ECO:0000313" key="5">
    <source>
        <dbReference type="Proteomes" id="UP001172142"/>
    </source>
</evidence>
<accession>A0ABT8N7V5</accession>
<reference evidence="4 5" key="1">
    <citation type="submission" date="2023-07" db="EMBL/GenBank/DDBJ databases">
        <title>Novel species in genus Planococcus.</title>
        <authorList>
            <person name="Ning S."/>
        </authorList>
    </citation>
    <scope>NUCLEOTIDE SEQUENCE [LARGE SCALE GENOMIC DNA]</scope>
    <source>
        <strain evidence="4 5">N017</strain>
    </source>
</reference>
<feature type="domain" description="PAC" evidence="2">
    <location>
        <begin position="327"/>
        <end position="379"/>
    </location>
</feature>
<dbReference type="GO" id="GO:0052621">
    <property type="term" value="F:diguanylate cyclase activity"/>
    <property type="evidence" value="ECO:0007669"/>
    <property type="project" value="UniProtKB-EC"/>
</dbReference>
<dbReference type="PROSITE" id="PS50112">
    <property type="entry name" value="PAS"/>
    <property type="match status" value="2"/>
</dbReference>
<dbReference type="SMART" id="SM00267">
    <property type="entry name" value="GGDEF"/>
    <property type="match status" value="1"/>
</dbReference>
<dbReference type="RefSeq" id="WP_301854512.1">
    <property type="nucleotide sequence ID" value="NZ_JAUJWU010000001.1"/>
</dbReference>
<keyword evidence="4" id="KW-0808">Transferase</keyword>
<dbReference type="InterPro" id="IPR013767">
    <property type="entry name" value="PAS_fold"/>
</dbReference>
<sequence>MAAPFTAEQLNLLYGHSEDLVFFLRKTGDTFIYEYINDRCEKNFRRNLVGLTIDEILPPDLAAEIKKQYETAITKKTSHTYRDYNLFSLEKTAIENHLTPIYANGEIYVLAVSKNVSRQKKAEEDYLFYQSLIQNTVDPMLMITSDYTILDINPAYETAFGFSKEDWMGKSFDDLPIAIKKMFKEMKQRLDAYEIGQPVHSAVFTYQKSDGTNHEFSGIYTPIIENGKIRAFQIVMRELTKVAKLKEELKKTVNILESYKVALNYAASVAIWEPDGIIQFANENFKQITGYEIHELIGMDINEIGTSVSSVEQYEKIQQKILSGSIWRGELKSLKKTREGFWVDATLIPLIDVDGQIFQVLGILFDITDRKELEEQLRFMAYHDSLTKLPNRISIVQEFARMKKNVDAAEEWIAVLFIDGDDFKLINDQYGHDTGDEFLYQFGQAIQKSIRKKDRVARIGGDEFLIALTGIDPEQAEFQICQIVERIKNNLQKGWEIQDCHFAPTASMGIALYPRQATDFDQLVIYADNALYEAKRNGKNQVMFYTENPL</sequence>
<dbReference type="Pfam" id="PF00989">
    <property type="entry name" value="PAS"/>
    <property type="match status" value="1"/>
</dbReference>
<evidence type="ECO:0000259" key="1">
    <source>
        <dbReference type="PROSITE" id="PS50112"/>
    </source>
</evidence>
<dbReference type="EC" id="2.7.7.65" evidence="4"/>